<protein>
    <submittedName>
        <fullName evidence="1">Uncharacterized protein</fullName>
    </submittedName>
</protein>
<name>A0ABV2M8I8_9HYPH</name>
<gene>
    <name evidence="1" type="ORF">ABID08_000114</name>
</gene>
<organism evidence="1 2">
    <name type="scientific">Rhizobium binae</name>
    <dbReference type="NCBI Taxonomy" id="1138190"/>
    <lineage>
        <taxon>Bacteria</taxon>
        <taxon>Pseudomonadati</taxon>
        <taxon>Pseudomonadota</taxon>
        <taxon>Alphaproteobacteria</taxon>
        <taxon>Hyphomicrobiales</taxon>
        <taxon>Rhizobiaceae</taxon>
        <taxon>Rhizobium/Agrobacterium group</taxon>
        <taxon>Rhizobium</taxon>
    </lineage>
</organism>
<comment type="caution">
    <text evidence="1">The sequence shown here is derived from an EMBL/GenBank/DDBJ whole genome shotgun (WGS) entry which is preliminary data.</text>
</comment>
<evidence type="ECO:0000313" key="1">
    <source>
        <dbReference type="EMBL" id="MET3752775.1"/>
    </source>
</evidence>
<dbReference type="RefSeq" id="WP_259664568.1">
    <property type="nucleotide sequence ID" value="NZ_CP071604.1"/>
</dbReference>
<reference evidence="1 2" key="1">
    <citation type="submission" date="2024-06" db="EMBL/GenBank/DDBJ databases">
        <title>Genomic Encyclopedia of Type Strains, Phase IV (KMG-IV): sequencing the most valuable type-strain genomes for metagenomic binning, comparative biology and taxonomic classification.</title>
        <authorList>
            <person name="Goeker M."/>
        </authorList>
    </citation>
    <scope>NUCLEOTIDE SEQUENCE [LARGE SCALE GENOMIC DNA]</scope>
    <source>
        <strain evidence="1 2">DSM 29288</strain>
    </source>
</reference>
<proteinExistence type="predicted"/>
<dbReference type="Proteomes" id="UP001549077">
    <property type="component" value="Unassembled WGS sequence"/>
</dbReference>
<sequence>MEKAFQRFWPLMGVRRFIEMRFCPFFLRFVFFSRGTLTRRPEG</sequence>
<keyword evidence="2" id="KW-1185">Reference proteome</keyword>
<evidence type="ECO:0000313" key="2">
    <source>
        <dbReference type="Proteomes" id="UP001549077"/>
    </source>
</evidence>
<dbReference type="GeneID" id="91153227"/>
<accession>A0ABV2M8I8</accession>
<dbReference type="EMBL" id="JBEPMY010000001">
    <property type="protein sequence ID" value="MET3752775.1"/>
    <property type="molecule type" value="Genomic_DNA"/>
</dbReference>